<protein>
    <submittedName>
        <fullName evidence="2">Uncharacterized protein</fullName>
    </submittedName>
</protein>
<dbReference type="OrthoDB" id="10490874at2759"/>
<keyword evidence="3" id="KW-1185">Reference proteome</keyword>
<sequence length="157" mass="17808">MGTKRKFNNETPESVAEHILKQQKHENKRLKPENNKSETKVLELHKTLSFELISWPNVLQREPISGPPRRYTTSDIPNSSQNNTLAPRRPPRSKTLPSNTKVEQRNKFLSQLVDEPKEDASILQSGINTTLCTNCDANLIVLDAIPIQSSLPNIFNL</sequence>
<proteinExistence type="predicted"/>
<accession>A0A397VPR2</accession>
<organism evidence="2 3">
    <name type="scientific">Gigaspora rosea</name>
    <dbReference type="NCBI Taxonomy" id="44941"/>
    <lineage>
        <taxon>Eukaryota</taxon>
        <taxon>Fungi</taxon>
        <taxon>Fungi incertae sedis</taxon>
        <taxon>Mucoromycota</taxon>
        <taxon>Glomeromycotina</taxon>
        <taxon>Glomeromycetes</taxon>
        <taxon>Diversisporales</taxon>
        <taxon>Gigasporaceae</taxon>
        <taxon>Gigaspora</taxon>
    </lineage>
</organism>
<dbReference type="Proteomes" id="UP000266673">
    <property type="component" value="Unassembled WGS sequence"/>
</dbReference>
<evidence type="ECO:0000313" key="2">
    <source>
        <dbReference type="EMBL" id="RIB23277.1"/>
    </source>
</evidence>
<name>A0A397VPR2_9GLOM</name>
<comment type="caution">
    <text evidence="2">The sequence shown here is derived from an EMBL/GenBank/DDBJ whole genome shotgun (WGS) entry which is preliminary data.</text>
</comment>
<reference evidence="2 3" key="1">
    <citation type="submission" date="2018-06" db="EMBL/GenBank/DDBJ databases">
        <title>Comparative genomics reveals the genomic features of Rhizophagus irregularis, R. cerebriforme, R. diaphanum and Gigaspora rosea, and their symbiotic lifestyle signature.</title>
        <authorList>
            <person name="Morin E."/>
            <person name="San Clemente H."/>
            <person name="Chen E.C.H."/>
            <person name="De La Providencia I."/>
            <person name="Hainaut M."/>
            <person name="Kuo A."/>
            <person name="Kohler A."/>
            <person name="Murat C."/>
            <person name="Tang N."/>
            <person name="Roy S."/>
            <person name="Loubradou J."/>
            <person name="Henrissat B."/>
            <person name="Grigoriev I.V."/>
            <person name="Corradi N."/>
            <person name="Roux C."/>
            <person name="Martin F.M."/>
        </authorList>
    </citation>
    <scope>NUCLEOTIDE SEQUENCE [LARGE SCALE GENOMIC DNA]</scope>
    <source>
        <strain evidence="2 3">DAOM 194757</strain>
    </source>
</reference>
<feature type="region of interest" description="Disordered" evidence="1">
    <location>
        <begin position="59"/>
        <end position="101"/>
    </location>
</feature>
<gene>
    <name evidence="2" type="ORF">C2G38_2073279</name>
</gene>
<evidence type="ECO:0000313" key="3">
    <source>
        <dbReference type="Proteomes" id="UP000266673"/>
    </source>
</evidence>
<dbReference type="EMBL" id="QKWP01000270">
    <property type="protein sequence ID" value="RIB23277.1"/>
    <property type="molecule type" value="Genomic_DNA"/>
</dbReference>
<feature type="compositionally biased region" description="Polar residues" evidence="1">
    <location>
        <begin position="71"/>
        <end position="85"/>
    </location>
</feature>
<evidence type="ECO:0000256" key="1">
    <source>
        <dbReference type="SAM" id="MobiDB-lite"/>
    </source>
</evidence>
<dbReference type="AlphaFoldDB" id="A0A397VPR2"/>